<evidence type="ECO:0000259" key="4">
    <source>
        <dbReference type="Pfam" id="PF04586"/>
    </source>
</evidence>
<keyword evidence="2 5" id="KW-0645">Protease</keyword>
<evidence type="ECO:0000313" key="6">
    <source>
        <dbReference type="Proteomes" id="UP001269144"/>
    </source>
</evidence>
<evidence type="ECO:0000256" key="3">
    <source>
        <dbReference type="ARBA" id="ARBA00022801"/>
    </source>
</evidence>
<gene>
    <name evidence="5" type="ORF">RGQ15_09560</name>
</gene>
<dbReference type="GO" id="GO:0008233">
    <property type="term" value="F:peptidase activity"/>
    <property type="evidence" value="ECO:0007669"/>
    <property type="project" value="UniProtKB-KW"/>
</dbReference>
<keyword evidence="6" id="KW-1185">Reference proteome</keyword>
<evidence type="ECO:0000256" key="1">
    <source>
        <dbReference type="ARBA" id="ARBA00022612"/>
    </source>
</evidence>
<dbReference type="GO" id="GO:0006508">
    <property type="term" value="P:proteolysis"/>
    <property type="evidence" value="ECO:0007669"/>
    <property type="project" value="UniProtKB-KW"/>
</dbReference>
<protein>
    <submittedName>
        <fullName evidence="5">HK97 family phage prohead protease</fullName>
    </submittedName>
</protein>
<feature type="domain" description="Prohead serine protease" evidence="4">
    <location>
        <begin position="17"/>
        <end position="136"/>
    </location>
</feature>
<comment type="caution">
    <text evidence="5">The sequence shown here is derived from an EMBL/GenBank/DDBJ whole genome shotgun (WGS) entry which is preliminary data.</text>
</comment>
<proteinExistence type="predicted"/>
<evidence type="ECO:0000256" key="2">
    <source>
        <dbReference type="ARBA" id="ARBA00022670"/>
    </source>
</evidence>
<evidence type="ECO:0000313" key="5">
    <source>
        <dbReference type="EMBL" id="MDS9467813.1"/>
    </source>
</evidence>
<sequence>MKIEGWASVPEPDWAGHIVEPGAFAASIARKGLGGPGGVKLVIKHDMGKPAGVITRLEQRNGGLWLEALLDEGISWSRDWAAAVRVNNGLNFSVGFFILDADIVSRNGVEYLQIIRGELEEVSLVVEPANPHAKMTKWEDDA</sequence>
<reference evidence="6" key="1">
    <citation type="submission" date="2023-07" db="EMBL/GenBank/DDBJ databases">
        <title>Paracoccus sp. MBLB3053 whole genome sequence.</title>
        <authorList>
            <person name="Hwang C.Y."/>
            <person name="Cho E.-S."/>
            <person name="Seo M.-J."/>
        </authorList>
    </citation>
    <scope>NUCLEOTIDE SEQUENCE [LARGE SCALE GENOMIC DNA]</scope>
    <source>
        <strain evidence="6">MBLB3053</strain>
    </source>
</reference>
<accession>A0ABU2HS02</accession>
<organism evidence="5 6">
    <name type="scientific">Paracoccus aurantius</name>
    <dbReference type="NCBI Taxonomy" id="3073814"/>
    <lineage>
        <taxon>Bacteria</taxon>
        <taxon>Pseudomonadati</taxon>
        <taxon>Pseudomonadota</taxon>
        <taxon>Alphaproteobacteria</taxon>
        <taxon>Rhodobacterales</taxon>
        <taxon>Paracoccaceae</taxon>
        <taxon>Paracoccus</taxon>
    </lineage>
</organism>
<dbReference type="EMBL" id="JAVQLW010000001">
    <property type="protein sequence ID" value="MDS9467813.1"/>
    <property type="molecule type" value="Genomic_DNA"/>
</dbReference>
<keyword evidence="1" id="KW-1188">Viral release from host cell</keyword>
<name>A0ABU2HS02_9RHOB</name>
<keyword evidence="3" id="KW-0378">Hydrolase</keyword>
<dbReference type="Proteomes" id="UP001269144">
    <property type="component" value="Unassembled WGS sequence"/>
</dbReference>
<dbReference type="RefSeq" id="WP_311159983.1">
    <property type="nucleotide sequence ID" value="NZ_JAVQLW010000001.1"/>
</dbReference>
<dbReference type="InterPro" id="IPR054613">
    <property type="entry name" value="Peptidase_S78_dom"/>
</dbReference>
<dbReference type="Pfam" id="PF04586">
    <property type="entry name" value="Peptidase_S78"/>
    <property type="match status" value="1"/>
</dbReference>